<dbReference type="InterPro" id="IPR043749">
    <property type="entry name" value="DUF5694"/>
</dbReference>
<organism evidence="1 2">
    <name type="scientific">Lysobacter antibioticus</name>
    <dbReference type="NCBI Taxonomy" id="84531"/>
    <lineage>
        <taxon>Bacteria</taxon>
        <taxon>Pseudomonadati</taxon>
        <taxon>Pseudomonadota</taxon>
        <taxon>Gammaproteobacteria</taxon>
        <taxon>Lysobacterales</taxon>
        <taxon>Lysobacteraceae</taxon>
        <taxon>Lysobacter</taxon>
    </lineage>
</organism>
<dbReference type="AlphaFoldDB" id="A0A0S2F5F2"/>
<evidence type="ECO:0000313" key="1">
    <source>
        <dbReference type="EMBL" id="ALN78777.1"/>
    </source>
</evidence>
<sequence length="346" mass="37610">MLIGLFGCSDAFAQVDLSTLDRRMAGPPTQVLVLGSVHLSGLPKDFKHDSLAPVIDRLAAFKPEVITIEAISGEQCDLAARHPAIYGAQGMAPYCRKTDAAKAATGLDAPAAIAEAHKILKHWPAAPSPAQRRHLAAVFMAANDKASALVQWLQLPQAERRSGDGLDDVLVASLEKAMLHNDESLQIGARLAARLGLQRLHATDDHTGDNVAIADEAAYGKAVQTAWEAAAAPMGQIHEREEALIKSGDMLALYRYVNRPDVLRTVVDGDFGSALRDTSPEHYGRLYVAGWETRNLRMVANIREAFRERPAARVLSIVGRTHKPWFDNLLGQMQGVEIVDAERVLK</sequence>
<dbReference type="PATRIC" id="fig|84531.8.peg.642"/>
<name>A0A0S2F5F2_LYSAN</name>
<dbReference type="eggNOG" id="ENOG5030HSI">
    <property type="taxonomic scope" value="Bacteria"/>
</dbReference>
<evidence type="ECO:0000313" key="2">
    <source>
        <dbReference type="Proteomes" id="UP000060787"/>
    </source>
</evidence>
<gene>
    <name evidence="1" type="ORF">LA76x_0616</name>
</gene>
<keyword evidence="2" id="KW-1185">Reference proteome</keyword>
<dbReference type="EMBL" id="CP011129">
    <property type="protein sequence ID" value="ALN78777.1"/>
    <property type="molecule type" value="Genomic_DNA"/>
</dbReference>
<accession>A0A0S2F5F2</accession>
<protein>
    <submittedName>
        <fullName evidence="1">Uncharacterized protein</fullName>
    </submittedName>
</protein>
<proteinExistence type="predicted"/>
<dbReference type="Pfam" id="PF18950">
    <property type="entry name" value="DUF5694"/>
    <property type="match status" value="1"/>
</dbReference>
<dbReference type="KEGG" id="lab:LA76x_0616"/>
<dbReference type="Proteomes" id="UP000060787">
    <property type="component" value="Chromosome"/>
</dbReference>
<dbReference type="STRING" id="84531.LA76x_0616"/>
<reference evidence="1 2" key="1">
    <citation type="journal article" date="2015" name="BMC Genomics">
        <title>Comparative genomics and metabolic profiling of the genus Lysobacter.</title>
        <authorList>
            <person name="de Bruijn I."/>
            <person name="Cheng X."/>
            <person name="de Jager V."/>
            <person name="Exposito R.G."/>
            <person name="Watrous J."/>
            <person name="Patel N."/>
            <person name="Postma J."/>
            <person name="Dorrestein P.C."/>
            <person name="Kobayashi D."/>
            <person name="Raaijmakers J.M."/>
        </authorList>
    </citation>
    <scope>NUCLEOTIDE SEQUENCE [LARGE SCALE GENOMIC DNA]</scope>
    <source>
        <strain evidence="1 2">76</strain>
    </source>
</reference>